<dbReference type="GO" id="GO:0022904">
    <property type="term" value="P:respiratory electron transport chain"/>
    <property type="evidence" value="ECO:0007669"/>
    <property type="project" value="TreeGrafter"/>
</dbReference>
<dbReference type="EMBL" id="RSCE01000003">
    <property type="protein sequence ID" value="RSH84514.1"/>
    <property type="molecule type" value="Genomic_DNA"/>
</dbReference>
<gene>
    <name evidence="3" type="ORF">EHS24_006036</name>
</gene>
<evidence type="ECO:0000313" key="3">
    <source>
        <dbReference type="EMBL" id="RSH84514.1"/>
    </source>
</evidence>
<organism evidence="3 4">
    <name type="scientific">Apiotrichum porosum</name>
    <dbReference type="NCBI Taxonomy" id="105984"/>
    <lineage>
        <taxon>Eukaryota</taxon>
        <taxon>Fungi</taxon>
        <taxon>Dikarya</taxon>
        <taxon>Basidiomycota</taxon>
        <taxon>Agaricomycotina</taxon>
        <taxon>Tremellomycetes</taxon>
        <taxon>Trichosporonales</taxon>
        <taxon>Trichosporonaceae</taxon>
        <taxon>Apiotrichum</taxon>
    </lineage>
</organism>
<sequence length="159" mass="17736">MSALRRLQPFVRRASTAATVQPTPAVAPTAPAAAAAAAEALPPIEELRARAKKVYKELHRLGRDYPDAEYNFNMRLRRAFEKNSKIEDPAQLKKQLDLADHIKKEVLAMFALRKYRHLRRSYHADEPPRVLEDHFHSVENGAPAPAAPAQAQTPPNASS</sequence>
<dbReference type="RefSeq" id="XP_028477962.1">
    <property type="nucleotide sequence ID" value="XM_028621510.1"/>
</dbReference>
<dbReference type="Proteomes" id="UP000279236">
    <property type="component" value="Unassembled WGS sequence"/>
</dbReference>
<evidence type="ECO:0000313" key="4">
    <source>
        <dbReference type="Proteomes" id="UP000279236"/>
    </source>
</evidence>
<dbReference type="PANTHER" id="PTHR21024:SF0">
    <property type="entry name" value="ELECTRON TRANSFER FLAVOPROTEIN REGULATORY FACTOR 1"/>
    <property type="match status" value="1"/>
</dbReference>
<feature type="region of interest" description="Disordered" evidence="1">
    <location>
        <begin position="129"/>
        <end position="159"/>
    </location>
</feature>
<dbReference type="Pfam" id="PF05347">
    <property type="entry name" value="Complex1_LYR"/>
    <property type="match status" value="1"/>
</dbReference>
<dbReference type="GO" id="GO:0090324">
    <property type="term" value="P:negative regulation of oxidative phosphorylation"/>
    <property type="evidence" value="ECO:0007669"/>
    <property type="project" value="InterPro"/>
</dbReference>
<name>A0A427Y063_9TREE</name>
<accession>A0A427Y063</accession>
<protein>
    <recommendedName>
        <fullName evidence="2">Complex 1 LYR protein domain-containing protein</fullName>
    </recommendedName>
</protein>
<keyword evidence="4" id="KW-1185">Reference proteome</keyword>
<dbReference type="GO" id="GO:0005739">
    <property type="term" value="C:mitochondrion"/>
    <property type="evidence" value="ECO:0007669"/>
    <property type="project" value="TreeGrafter"/>
</dbReference>
<reference evidence="3 4" key="1">
    <citation type="submission" date="2018-11" db="EMBL/GenBank/DDBJ databases">
        <title>Genome sequence of Apiotrichum porosum DSM 27194.</title>
        <authorList>
            <person name="Aliyu H."/>
            <person name="Gorte O."/>
            <person name="Ochsenreither K."/>
        </authorList>
    </citation>
    <scope>NUCLEOTIDE SEQUENCE [LARGE SCALE GENOMIC DNA]</scope>
    <source>
        <strain evidence="3 4">DSM 27194</strain>
    </source>
</reference>
<feature type="compositionally biased region" description="Low complexity" evidence="1">
    <location>
        <begin position="142"/>
        <end position="159"/>
    </location>
</feature>
<comment type="caution">
    <text evidence="3">The sequence shown here is derived from an EMBL/GenBank/DDBJ whole genome shotgun (WGS) entry which is preliminary data.</text>
</comment>
<dbReference type="AlphaFoldDB" id="A0A427Y063"/>
<evidence type="ECO:0000259" key="2">
    <source>
        <dbReference type="Pfam" id="PF05347"/>
    </source>
</evidence>
<dbReference type="OrthoDB" id="10258445at2759"/>
<dbReference type="PANTHER" id="PTHR21024">
    <property type="entry name" value="GROWTH HORMONE-INDUCIBLE SOLUBLE PROTEIN-RELATED"/>
    <property type="match status" value="1"/>
</dbReference>
<dbReference type="InterPro" id="IPR052000">
    <property type="entry name" value="ETFRF1"/>
</dbReference>
<evidence type="ECO:0000256" key="1">
    <source>
        <dbReference type="SAM" id="MobiDB-lite"/>
    </source>
</evidence>
<dbReference type="STRING" id="105984.A0A427Y063"/>
<proteinExistence type="predicted"/>
<feature type="domain" description="Complex 1 LYR protein" evidence="2">
    <location>
        <begin position="50"/>
        <end position="99"/>
    </location>
</feature>
<dbReference type="GeneID" id="39590579"/>
<dbReference type="InterPro" id="IPR008011">
    <property type="entry name" value="Complex1_LYR_dom"/>
</dbReference>